<evidence type="ECO:0000259" key="2">
    <source>
        <dbReference type="PROSITE" id="PS50110"/>
    </source>
</evidence>
<feature type="domain" description="Response regulatory" evidence="2">
    <location>
        <begin position="39"/>
        <end position="164"/>
    </location>
</feature>
<keyword evidence="4" id="KW-1185">Reference proteome</keyword>
<protein>
    <submittedName>
        <fullName evidence="3">Response regulator receiver domain-containing protein</fullName>
    </submittedName>
</protein>
<gene>
    <name evidence="3" type="ORF">SAMN04487967_0115</name>
</gene>
<dbReference type="InterPro" id="IPR001789">
    <property type="entry name" value="Sig_transdc_resp-reg_receiver"/>
</dbReference>
<dbReference type="GO" id="GO:0000160">
    <property type="term" value="P:phosphorelay signal transduction system"/>
    <property type="evidence" value="ECO:0007669"/>
    <property type="project" value="InterPro"/>
</dbReference>
<dbReference type="Gene3D" id="3.40.50.2300">
    <property type="match status" value="1"/>
</dbReference>
<evidence type="ECO:0000256" key="1">
    <source>
        <dbReference type="PROSITE-ProRule" id="PRU00169"/>
    </source>
</evidence>
<dbReference type="InterPro" id="IPR011006">
    <property type="entry name" value="CheY-like_superfamily"/>
</dbReference>
<keyword evidence="1" id="KW-0597">Phosphoprotein</keyword>
<dbReference type="Proteomes" id="UP000199112">
    <property type="component" value="Unassembled WGS sequence"/>
</dbReference>
<name>A0A1H6FM80_9EURY</name>
<organism evidence="3 4">
    <name type="scientific">Natronorubrum sediminis</name>
    <dbReference type="NCBI Taxonomy" id="640943"/>
    <lineage>
        <taxon>Archaea</taxon>
        <taxon>Methanobacteriati</taxon>
        <taxon>Methanobacteriota</taxon>
        <taxon>Stenosarchaea group</taxon>
        <taxon>Halobacteria</taxon>
        <taxon>Halobacteriales</taxon>
        <taxon>Natrialbaceae</taxon>
        <taxon>Natronorubrum</taxon>
    </lineage>
</organism>
<dbReference type="Pfam" id="PF00072">
    <property type="entry name" value="Response_reg"/>
    <property type="match status" value="1"/>
</dbReference>
<dbReference type="InterPro" id="IPR052893">
    <property type="entry name" value="TCS_response_regulator"/>
</dbReference>
<sequence length="178" mass="19579">MGATYSRVQLRIEWSLLGQEGATWGGGAHMTSRTDDVVEILLVEDNPGDVRLTKEALIQLSIETTTHVAIDGDEALQFLSRRNRSDTESLPDLVLLDLNLPRMGGLEVLEALADESLPARIPVVVLTSSDTTEDIVESYELAANAYLTKPTDPAEYTEMVEALAHFWFEQAALPPMSH</sequence>
<dbReference type="SMART" id="SM00448">
    <property type="entry name" value="REC"/>
    <property type="match status" value="1"/>
</dbReference>
<accession>A0A1H6FM80</accession>
<reference evidence="4" key="1">
    <citation type="submission" date="2016-10" db="EMBL/GenBank/DDBJ databases">
        <authorList>
            <person name="Varghese N."/>
            <person name="Submissions S."/>
        </authorList>
    </citation>
    <scope>NUCLEOTIDE SEQUENCE [LARGE SCALE GENOMIC DNA]</scope>
    <source>
        <strain evidence="4">CGMCC 1.8981</strain>
    </source>
</reference>
<dbReference type="AlphaFoldDB" id="A0A1H6FM80"/>
<dbReference type="EMBL" id="FNWL01000001">
    <property type="protein sequence ID" value="SEH10925.1"/>
    <property type="molecule type" value="Genomic_DNA"/>
</dbReference>
<evidence type="ECO:0000313" key="3">
    <source>
        <dbReference type="EMBL" id="SEH10925.1"/>
    </source>
</evidence>
<dbReference type="PANTHER" id="PTHR44520">
    <property type="entry name" value="RESPONSE REGULATOR RCP1-RELATED"/>
    <property type="match status" value="1"/>
</dbReference>
<dbReference type="PROSITE" id="PS50110">
    <property type="entry name" value="RESPONSE_REGULATORY"/>
    <property type="match status" value="1"/>
</dbReference>
<dbReference type="SUPFAM" id="SSF52172">
    <property type="entry name" value="CheY-like"/>
    <property type="match status" value="1"/>
</dbReference>
<proteinExistence type="predicted"/>
<feature type="modified residue" description="4-aspartylphosphate" evidence="1">
    <location>
        <position position="97"/>
    </location>
</feature>
<evidence type="ECO:0000313" key="4">
    <source>
        <dbReference type="Proteomes" id="UP000199112"/>
    </source>
</evidence>
<dbReference type="CDD" id="cd17557">
    <property type="entry name" value="REC_Rcp-like"/>
    <property type="match status" value="1"/>
</dbReference>
<dbReference type="PANTHER" id="PTHR44520:SF2">
    <property type="entry name" value="RESPONSE REGULATOR RCP1"/>
    <property type="match status" value="1"/>
</dbReference>